<evidence type="ECO:0000256" key="5">
    <source>
        <dbReference type="ARBA" id="ARBA00022990"/>
    </source>
</evidence>
<dbReference type="PANTHER" id="PTHR19308">
    <property type="entry name" value="PHOSPHATIDYLCHOLINE TRANSFER PROTEIN"/>
    <property type="match status" value="1"/>
</dbReference>
<protein>
    <recommendedName>
        <fullName evidence="9">Phosphatidylcholine transfer protein</fullName>
    </recommendedName>
    <alternativeName>
        <fullName evidence="11">START domain-containing protein 2</fullName>
    </alternativeName>
    <alternativeName>
        <fullName evidence="10">StAR-related lipid transfer protein 2</fullName>
    </alternativeName>
</protein>
<dbReference type="SUPFAM" id="SSF103196">
    <property type="entry name" value="Roadblock/LC7 domain"/>
    <property type="match status" value="1"/>
</dbReference>
<comment type="subunit">
    <text evidence="8">Interacts with ACOT13/THEM2.</text>
</comment>
<dbReference type="GO" id="GO:0006869">
    <property type="term" value="P:lipid transport"/>
    <property type="evidence" value="ECO:0007669"/>
    <property type="project" value="UniProtKB-KW"/>
</dbReference>
<evidence type="ECO:0000256" key="11">
    <source>
        <dbReference type="ARBA" id="ARBA00079049"/>
    </source>
</evidence>
<evidence type="ECO:0000313" key="14">
    <source>
        <dbReference type="WBParaSite" id="MBELARI_LOCUS13020"/>
    </source>
</evidence>
<dbReference type="InterPro" id="IPR002913">
    <property type="entry name" value="START_lipid-bd_dom"/>
</dbReference>
<dbReference type="PANTHER" id="PTHR19308:SF8">
    <property type="entry name" value="STAR-RELATED LIPID TRANSFER PROTEIN 7, MITOCHONDRIAL"/>
    <property type="match status" value="1"/>
</dbReference>
<keyword evidence="13" id="KW-1185">Reference proteome</keyword>
<feature type="domain" description="START" evidence="12">
    <location>
        <begin position="168"/>
        <end position="360"/>
    </location>
</feature>
<dbReference type="GO" id="GO:0032006">
    <property type="term" value="P:regulation of TOR signaling"/>
    <property type="evidence" value="ECO:0007669"/>
    <property type="project" value="InterPro"/>
</dbReference>
<dbReference type="WBParaSite" id="MBELARI_LOCUS13020">
    <property type="protein sequence ID" value="MBELARI_LOCUS13020"/>
    <property type="gene ID" value="MBELARI_LOCUS13020"/>
</dbReference>
<organism evidence="13 14">
    <name type="scientific">Mesorhabditis belari</name>
    <dbReference type="NCBI Taxonomy" id="2138241"/>
    <lineage>
        <taxon>Eukaryota</taxon>
        <taxon>Metazoa</taxon>
        <taxon>Ecdysozoa</taxon>
        <taxon>Nematoda</taxon>
        <taxon>Chromadorea</taxon>
        <taxon>Rhabditida</taxon>
        <taxon>Rhabditina</taxon>
        <taxon>Rhabditomorpha</taxon>
        <taxon>Rhabditoidea</taxon>
        <taxon>Rhabditidae</taxon>
        <taxon>Mesorhabditinae</taxon>
        <taxon>Mesorhabditis</taxon>
    </lineage>
</organism>
<evidence type="ECO:0000256" key="9">
    <source>
        <dbReference type="ARBA" id="ARBA00069061"/>
    </source>
</evidence>
<dbReference type="FunFam" id="3.30.530.20:FF:000017">
    <property type="entry name" value="Phosphatidylcholine transfer protein, putative"/>
    <property type="match status" value="1"/>
</dbReference>
<evidence type="ECO:0000256" key="10">
    <source>
        <dbReference type="ARBA" id="ARBA00077188"/>
    </source>
</evidence>
<evidence type="ECO:0000256" key="7">
    <source>
        <dbReference type="ARBA" id="ARBA00023121"/>
    </source>
</evidence>
<dbReference type="Pfam" id="PF08923">
    <property type="entry name" value="MAPKK1_Int"/>
    <property type="match status" value="1"/>
</dbReference>
<accession>A0AAF3EGA7</accession>
<name>A0AAF3EGA7_9BILA</name>
<dbReference type="GO" id="GO:0008289">
    <property type="term" value="F:lipid binding"/>
    <property type="evidence" value="ECO:0007669"/>
    <property type="project" value="UniProtKB-KW"/>
</dbReference>
<dbReference type="InterPro" id="IPR015019">
    <property type="entry name" value="LAMTOR3"/>
</dbReference>
<reference evidence="14" key="1">
    <citation type="submission" date="2024-02" db="UniProtKB">
        <authorList>
            <consortium name="WormBaseParasite"/>
        </authorList>
    </citation>
    <scope>IDENTIFICATION</scope>
</reference>
<dbReference type="SUPFAM" id="SSF55961">
    <property type="entry name" value="Bet v1-like"/>
    <property type="match status" value="1"/>
</dbReference>
<proteinExistence type="predicted"/>
<keyword evidence="7" id="KW-0446">Lipid-binding</keyword>
<dbReference type="PROSITE" id="PS50848">
    <property type="entry name" value="START"/>
    <property type="match status" value="1"/>
</dbReference>
<comment type="subcellular location">
    <subcellularLocation>
        <location evidence="1">Cytoplasm</location>
    </subcellularLocation>
</comment>
<dbReference type="InterPro" id="IPR051213">
    <property type="entry name" value="START_lipid_transfer"/>
</dbReference>
<dbReference type="SMART" id="SM00234">
    <property type="entry name" value="START"/>
    <property type="match status" value="1"/>
</dbReference>
<evidence type="ECO:0000256" key="4">
    <source>
        <dbReference type="ARBA" id="ARBA00022553"/>
    </source>
</evidence>
<sequence>MKLRETLGKFVSQTPGVQHIWIADRDGVPLLGTGEDHRMRTGIIESQVGAHDQHFVLGQHRSSMYFYQNHQLVVFQIPPVVVYVLADGDANTGFILKLREKLEPLLTQIEQLFPRLPLPFNKFRLFRNHVLLALSGGIFTFQQHGLSNERLQECSGFAFDRNDQRDLKEGWEPLYEDKSKNLRVFRRKVKDDKLDVYEYRVAGTFYDITPRNYIDAQSDVAYRSEWDANVMRLEVIQEDGDQQLIRWVSKYPYPMYAREYVFIRRTTVSDDGRVVMIYCEAVPEEVIPTSSRKNVRVATYASQSAVRAHKDLDTDGLDYVLTYFDNPEANIPRYIYNWIVNQGGPYFVNQVHTAAKKLEKSGRKVKSFLNSDKKAPTVCEAPVSDDHSTCTHCPIHCPKAEETVTFEALDVTEDPTEMVLPSKLAEKEETSNVIETLLTVLQPATKTRDKVSNGVFLTSEQNNEAKTNDFKRRFTADEIFAQIE</sequence>
<evidence type="ECO:0000313" key="13">
    <source>
        <dbReference type="Proteomes" id="UP000887575"/>
    </source>
</evidence>
<dbReference type="SMART" id="SM01278">
    <property type="entry name" value="MAPKK1_Int"/>
    <property type="match status" value="1"/>
</dbReference>
<evidence type="ECO:0000256" key="8">
    <source>
        <dbReference type="ARBA" id="ARBA00063535"/>
    </source>
</evidence>
<evidence type="ECO:0000259" key="12">
    <source>
        <dbReference type="PROSITE" id="PS50848"/>
    </source>
</evidence>
<dbReference type="InterPro" id="IPR023393">
    <property type="entry name" value="START-like_dom_sf"/>
</dbReference>
<dbReference type="Pfam" id="PF01852">
    <property type="entry name" value="START"/>
    <property type="match status" value="1"/>
</dbReference>
<dbReference type="AlphaFoldDB" id="A0AAF3EGA7"/>
<dbReference type="Proteomes" id="UP000887575">
    <property type="component" value="Unassembled WGS sequence"/>
</dbReference>
<evidence type="ECO:0000256" key="2">
    <source>
        <dbReference type="ARBA" id="ARBA00022448"/>
    </source>
</evidence>
<dbReference type="Gene3D" id="3.30.530.20">
    <property type="match status" value="1"/>
</dbReference>
<keyword evidence="4" id="KW-0597">Phosphoprotein</keyword>
<keyword evidence="5" id="KW-0007">Acetylation</keyword>
<dbReference type="Gene3D" id="3.30.450.30">
    <property type="entry name" value="Dynein light chain 2a, cytoplasmic"/>
    <property type="match status" value="1"/>
</dbReference>
<evidence type="ECO:0000256" key="6">
    <source>
        <dbReference type="ARBA" id="ARBA00023055"/>
    </source>
</evidence>
<keyword evidence="2" id="KW-0813">Transport</keyword>
<keyword evidence="3" id="KW-0963">Cytoplasm</keyword>
<evidence type="ECO:0000256" key="3">
    <source>
        <dbReference type="ARBA" id="ARBA00022490"/>
    </source>
</evidence>
<keyword evidence="6" id="KW-0445">Lipid transport</keyword>
<dbReference type="GO" id="GO:0005829">
    <property type="term" value="C:cytosol"/>
    <property type="evidence" value="ECO:0007669"/>
    <property type="project" value="UniProtKB-ARBA"/>
</dbReference>
<evidence type="ECO:0000256" key="1">
    <source>
        <dbReference type="ARBA" id="ARBA00004496"/>
    </source>
</evidence>